<evidence type="ECO:0000313" key="2">
    <source>
        <dbReference type="EMBL" id="KAF6397134.1"/>
    </source>
</evidence>
<feature type="region of interest" description="Disordered" evidence="1">
    <location>
        <begin position="1"/>
        <end position="174"/>
    </location>
</feature>
<name>A0A7J8BEK5_ROUAE</name>
<dbReference type="AlphaFoldDB" id="A0A7J8BEK5"/>
<dbReference type="Proteomes" id="UP000593571">
    <property type="component" value="Unassembled WGS sequence"/>
</dbReference>
<evidence type="ECO:0000256" key="1">
    <source>
        <dbReference type="SAM" id="MobiDB-lite"/>
    </source>
</evidence>
<comment type="caution">
    <text evidence="2">The sequence shown here is derived from an EMBL/GenBank/DDBJ whole genome shotgun (WGS) entry which is preliminary data.</text>
</comment>
<protein>
    <submittedName>
        <fullName evidence="2">Uncharacterized protein</fullName>
    </submittedName>
</protein>
<sequence length="174" mass="18860">MCLWAGVGGAEREEGTLAPRDQCWKPRPPSPQAGGPCADGHGECGRAGLGRSHPPQPRRASWGRHADLVTPDAEQRAPSRGRPPCRRDPHSGRGCEANGRPMGGPLLPHERTLPQKCPPHSATTRLYATPARRRPLARERAPAGRRAESSSQRLARRPARGLPGLRSEPRDLSK</sequence>
<reference evidence="2 3" key="1">
    <citation type="journal article" date="2020" name="Nature">
        <title>Six reference-quality genomes reveal evolution of bat adaptations.</title>
        <authorList>
            <person name="Jebb D."/>
            <person name="Huang Z."/>
            <person name="Pippel M."/>
            <person name="Hughes G.M."/>
            <person name="Lavrichenko K."/>
            <person name="Devanna P."/>
            <person name="Winkler S."/>
            <person name="Jermiin L.S."/>
            <person name="Skirmuntt E.C."/>
            <person name="Katzourakis A."/>
            <person name="Burkitt-Gray L."/>
            <person name="Ray D.A."/>
            <person name="Sullivan K.A.M."/>
            <person name="Roscito J.G."/>
            <person name="Kirilenko B.M."/>
            <person name="Davalos L.M."/>
            <person name="Corthals A.P."/>
            <person name="Power M.L."/>
            <person name="Jones G."/>
            <person name="Ransome R.D."/>
            <person name="Dechmann D.K.N."/>
            <person name="Locatelli A.G."/>
            <person name="Puechmaille S.J."/>
            <person name="Fedrigo O."/>
            <person name="Jarvis E.D."/>
            <person name="Hiller M."/>
            <person name="Vernes S.C."/>
            <person name="Myers E.W."/>
            <person name="Teeling E.C."/>
        </authorList>
    </citation>
    <scope>NUCLEOTIDE SEQUENCE [LARGE SCALE GENOMIC DNA]</scope>
    <source>
        <strain evidence="2">MRouAeg1</strain>
        <tissue evidence="2">Muscle</tissue>
    </source>
</reference>
<gene>
    <name evidence="2" type="ORF">HJG63_009796</name>
</gene>
<feature type="compositionally biased region" description="Basic and acidic residues" evidence="1">
    <location>
        <begin position="136"/>
        <end position="148"/>
    </location>
</feature>
<accession>A0A7J8BEK5</accession>
<organism evidence="2 3">
    <name type="scientific">Rousettus aegyptiacus</name>
    <name type="common">Egyptian fruit bat</name>
    <name type="synonym">Pteropus aegyptiacus</name>
    <dbReference type="NCBI Taxonomy" id="9407"/>
    <lineage>
        <taxon>Eukaryota</taxon>
        <taxon>Metazoa</taxon>
        <taxon>Chordata</taxon>
        <taxon>Craniata</taxon>
        <taxon>Vertebrata</taxon>
        <taxon>Euteleostomi</taxon>
        <taxon>Mammalia</taxon>
        <taxon>Eutheria</taxon>
        <taxon>Laurasiatheria</taxon>
        <taxon>Chiroptera</taxon>
        <taxon>Yinpterochiroptera</taxon>
        <taxon>Pteropodoidea</taxon>
        <taxon>Pteropodidae</taxon>
        <taxon>Rousettinae</taxon>
        <taxon>Rousettus</taxon>
    </lineage>
</organism>
<proteinExistence type="predicted"/>
<evidence type="ECO:0000313" key="3">
    <source>
        <dbReference type="Proteomes" id="UP000593571"/>
    </source>
</evidence>
<dbReference type="EMBL" id="JACASE010000017">
    <property type="protein sequence ID" value="KAF6397134.1"/>
    <property type="molecule type" value="Genomic_DNA"/>
</dbReference>
<keyword evidence="3" id="KW-1185">Reference proteome</keyword>